<dbReference type="SUPFAM" id="SSF57938">
    <property type="entry name" value="DnaJ/Hsp40 cysteine-rich domain"/>
    <property type="match status" value="1"/>
</dbReference>
<dbReference type="STRING" id="3659.A0A0A0LPV4"/>
<evidence type="ECO:0000313" key="2">
    <source>
        <dbReference type="Proteomes" id="UP000029981"/>
    </source>
</evidence>
<reference evidence="1 2" key="2">
    <citation type="journal article" date="2009" name="PLoS ONE">
        <title>An integrated genetic and cytogenetic map of the cucumber genome.</title>
        <authorList>
            <person name="Ren Y."/>
            <person name="Zhang Z."/>
            <person name="Liu J."/>
            <person name="Staub J.E."/>
            <person name="Han Y."/>
            <person name="Cheng Z."/>
            <person name="Li X."/>
            <person name="Lu J."/>
            <person name="Miao H."/>
            <person name="Kang H."/>
            <person name="Xie B."/>
            <person name="Gu X."/>
            <person name="Wang X."/>
            <person name="Du Y."/>
            <person name="Jin W."/>
            <person name="Huang S."/>
        </authorList>
    </citation>
    <scope>NUCLEOTIDE SEQUENCE [LARGE SCALE GENOMIC DNA]</scope>
    <source>
        <strain evidence="2">cv. 9930</strain>
    </source>
</reference>
<reference evidence="1 2" key="3">
    <citation type="journal article" date="2010" name="BMC Genomics">
        <title>Transcriptome sequencing and comparative analysis of cucumber flowers with different sex types.</title>
        <authorList>
            <person name="Guo S."/>
            <person name="Zheng Y."/>
            <person name="Joung J.G."/>
            <person name="Liu S."/>
            <person name="Zhang Z."/>
            <person name="Crasta O.R."/>
            <person name="Sobral B.W."/>
            <person name="Xu Y."/>
            <person name="Huang S."/>
            <person name="Fei Z."/>
        </authorList>
    </citation>
    <scope>NUCLEOTIDE SEQUENCE [LARGE SCALE GENOMIC DNA]</scope>
    <source>
        <strain evidence="2">cv. 9930</strain>
    </source>
</reference>
<organism evidence="1 2">
    <name type="scientific">Cucumis sativus</name>
    <name type="common">Cucumber</name>
    <dbReference type="NCBI Taxonomy" id="3659"/>
    <lineage>
        <taxon>Eukaryota</taxon>
        <taxon>Viridiplantae</taxon>
        <taxon>Streptophyta</taxon>
        <taxon>Embryophyta</taxon>
        <taxon>Tracheophyta</taxon>
        <taxon>Spermatophyta</taxon>
        <taxon>Magnoliopsida</taxon>
        <taxon>eudicotyledons</taxon>
        <taxon>Gunneridae</taxon>
        <taxon>Pentapetalae</taxon>
        <taxon>rosids</taxon>
        <taxon>fabids</taxon>
        <taxon>Cucurbitales</taxon>
        <taxon>Cucurbitaceae</taxon>
        <taxon>Benincaseae</taxon>
        <taxon>Cucumis</taxon>
    </lineage>
</organism>
<name>A0A0A0LPV4_CUCSA</name>
<dbReference type="AlphaFoldDB" id="A0A0A0LPV4"/>
<dbReference type="eggNOG" id="KOG0017">
    <property type="taxonomic scope" value="Eukaryota"/>
</dbReference>
<gene>
    <name evidence="1" type="ORF">Csa_2G376850</name>
</gene>
<sequence>MATIATTLTKINLVRFSPSRSSSPRSSFNFARCSPIQQVQADSTIDCEPCNGKGWIVCDFCEGQKTNVKVEKNRIYRRCPTCRAVGYVLCSNCKVFKCVTFPNFNDGADLSF</sequence>
<accession>A0A0A0LPV4</accession>
<evidence type="ECO:0000313" key="1">
    <source>
        <dbReference type="EMBL" id="KGN62847.1"/>
    </source>
</evidence>
<proteinExistence type="predicted"/>
<dbReference type="PANTHER" id="PTHR15852">
    <property type="entry name" value="PLASTID TRANSCRIPTIONALLY ACTIVE PROTEIN"/>
    <property type="match status" value="1"/>
</dbReference>
<protein>
    <submittedName>
        <fullName evidence="1">Uncharacterized protein</fullName>
    </submittedName>
</protein>
<keyword evidence="2" id="KW-1185">Reference proteome</keyword>
<dbReference type="InterPro" id="IPR036410">
    <property type="entry name" value="HSP_DnaJ_Cys-rich_dom_sf"/>
</dbReference>
<reference evidence="1 2" key="1">
    <citation type="journal article" date="2009" name="Nat. Genet.">
        <title>The genome of the cucumber, Cucumis sativus L.</title>
        <authorList>
            <person name="Huang S."/>
            <person name="Li R."/>
            <person name="Zhang Z."/>
            <person name="Li L."/>
            <person name="Gu X."/>
            <person name="Fan W."/>
            <person name="Lucas W.J."/>
            <person name="Wang X."/>
            <person name="Xie B."/>
            <person name="Ni P."/>
            <person name="Ren Y."/>
            <person name="Zhu H."/>
            <person name="Li J."/>
            <person name="Lin K."/>
            <person name="Jin W."/>
            <person name="Fei Z."/>
            <person name="Li G."/>
            <person name="Staub J."/>
            <person name="Kilian A."/>
            <person name="van der Vossen E.A."/>
            <person name="Wu Y."/>
            <person name="Guo J."/>
            <person name="He J."/>
            <person name="Jia Z."/>
            <person name="Ren Y."/>
            <person name="Tian G."/>
            <person name="Lu Y."/>
            <person name="Ruan J."/>
            <person name="Qian W."/>
            <person name="Wang M."/>
            <person name="Huang Q."/>
            <person name="Li B."/>
            <person name="Xuan Z."/>
            <person name="Cao J."/>
            <person name="Asan"/>
            <person name="Wu Z."/>
            <person name="Zhang J."/>
            <person name="Cai Q."/>
            <person name="Bai Y."/>
            <person name="Zhao B."/>
            <person name="Han Y."/>
            <person name="Li Y."/>
            <person name="Li X."/>
            <person name="Wang S."/>
            <person name="Shi Q."/>
            <person name="Liu S."/>
            <person name="Cho W.K."/>
            <person name="Kim J.Y."/>
            <person name="Xu Y."/>
            <person name="Heller-Uszynska K."/>
            <person name="Miao H."/>
            <person name="Cheng Z."/>
            <person name="Zhang S."/>
            <person name="Wu J."/>
            <person name="Yang Y."/>
            <person name="Kang H."/>
            <person name="Li M."/>
            <person name="Liang H."/>
            <person name="Ren X."/>
            <person name="Shi Z."/>
            <person name="Wen M."/>
            <person name="Jian M."/>
            <person name="Yang H."/>
            <person name="Zhang G."/>
            <person name="Yang Z."/>
            <person name="Chen R."/>
            <person name="Liu S."/>
            <person name="Li J."/>
            <person name="Ma L."/>
            <person name="Liu H."/>
            <person name="Zhou Y."/>
            <person name="Zhao J."/>
            <person name="Fang X."/>
            <person name="Li G."/>
            <person name="Fang L."/>
            <person name="Li Y."/>
            <person name="Liu D."/>
            <person name="Zheng H."/>
            <person name="Zhang Y."/>
            <person name="Qin N."/>
            <person name="Li Z."/>
            <person name="Yang G."/>
            <person name="Yang S."/>
            <person name="Bolund L."/>
            <person name="Kristiansen K."/>
            <person name="Zheng H."/>
            <person name="Li S."/>
            <person name="Zhang X."/>
            <person name="Yang H."/>
            <person name="Wang J."/>
            <person name="Sun R."/>
            <person name="Zhang B."/>
            <person name="Jiang S."/>
            <person name="Wang J."/>
            <person name="Du Y."/>
            <person name="Li S."/>
        </authorList>
    </citation>
    <scope>NUCLEOTIDE SEQUENCE [LARGE SCALE GENOMIC DNA]</scope>
    <source>
        <strain evidence="2">cv. 9930</strain>
    </source>
</reference>
<dbReference type="Gramene" id="KGN62847">
    <property type="protein sequence ID" value="KGN62847"/>
    <property type="gene ID" value="Csa_2G376850"/>
</dbReference>
<dbReference type="Proteomes" id="UP000029981">
    <property type="component" value="Chromosome 2"/>
</dbReference>
<dbReference type="EMBL" id="CM002923">
    <property type="protein sequence ID" value="KGN62847.1"/>
    <property type="molecule type" value="Genomic_DNA"/>
</dbReference>
<reference evidence="1 2" key="4">
    <citation type="journal article" date="2011" name="BMC Genomics">
        <title>RNA-Seq improves annotation of protein-coding genes in the cucumber genome.</title>
        <authorList>
            <person name="Li Z."/>
            <person name="Zhang Z."/>
            <person name="Yan P."/>
            <person name="Huang S."/>
            <person name="Fei Z."/>
            <person name="Lin K."/>
        </authorList>
    </citation>
    <scope>NUCLEOTIDE SEQUENCE [LARGE SCALE GENOMIC DNA]</scope>
    <source>
        <strain evidence="2">cv. 9930</strain>
    </source>
</reference>
<dbReference type="OrthoDB" id="2016860at2759"/>
<dbReference type="PANTHER" id="PTHR15852:SF75">
    <property type="entry name" value="ZINC-FINGER DOMAIN-CONTAINING PROTEIN"/>
    <property type="match status" value="1"/>
</dbReference>
<dbReference type="OMA" id="FPNYDDG"/>
<dbReference type="KEGG" id="csv:101209431"/>